<reference evidence="3 4" key="1">
    <citation type="submission" date="2019-02" db="EMBL/GenBank/DDBJ databases">
        <title>Deep-cultivation of Planctomycetes and their phenomic and genomic characterization uncovers novel biology.</title>
        <authorList>
            <person name="Wiegand S."/>
            <person name="Jogler M."/>
            <person name="Boedeker C."/>
            <person name="Pinto D."/>
            <person name="Vollmers J."/>
            <person name="Rivas-Marin E."/>
            <person name="Kohn T."/>
            <person name="Peeters S.H."/>
            <person name="Heuer A."/>
            <person name="Rast P."/>
            <person name="Oberbeckmann S."/>
            <person name="Bunk B."/>
            <person name="Jeske O."/>
            <person name="Meyerdierks A."/>
            <person name="Storesund J.E."/>
            <person name="Kallscheuer N."/>
            <person name="Luecker S."/>
            <person name="Lage O.M."/>
            <person name="Pohl T."/>
            <person name="Merkel B.J."/>
            <person name="Hornburger P."/>
            <person name="Mueller R.-W."/>
            <person name="Bruemmer F."/>
            <person name="Labrenz M."/>
            <person name="Spormann A.M."/>
            <person name="Op Den Camp H."/>
            <person name="Overmann J."/>
            <person name="Amann R."/>
            <person name="Jetten M.S.M."/>
            <person name="Mascher T."/>
            <person name="Medema M.H."/>
            <person name="Devos D.P."/>
            <person name="Kaster A.-K."/>
            <person name="Ovreas L."/>
            <person name="Rohde M."/>
            <person name="Galperin M.Y."/>
            <person name="Jogler C."/>
        </authorList>
    </citation>
    <scope>NUCLEOTIDE SEQUENCE [LARGE SCALE GENOMIC DNA]</scope>
    <source>
        <strain evidence="3 4">Pla52n</strain>
    </source>
</reference>
<evidence type="ECO:0000313" key="3">
    <source>
        <dbReference type="EMBL" id="TWT93821.1"/>
    </source>
</evidence>
<keyword evidence="2" id="KW-0472">Membrane</keyword>
<dbReference type="InterPro" id="IPR011990">
    <property type="entry name" value="TPR-like_helical_dom_sf"/>
</dbReference>
<keyword evidence="2" id="KW-1133">Transmembrane helix</keyword>
<gene>
    <name evidence="3" type="ORF">Pla52n_56490</name>
</gene>
<sequence>MIRPLTSLLIPPPPCDSVRLASANQPWGDFASSDDTLGAGWAGNRVLVVLVFFGWMFLSLAVGLTHVSAQESQSEPDPAETGSPSQSDPVTAENLAKDDYASRQRATMQLWRDREHRRQEVQDASRHPDPEVAQRANWILRQWRRGAVFGSPIPIEELDDAFTLQRVLDAGEFRAVQAAVEESAGTVDYDQIKKQVAKLLSLRFPFYAKHAVDRDNAMQLLELVNAVCVNQELAVCRISIMQMLGVPINDDNLLPQTANAWSEAEKRISLVQIHCLLGQHDQALPIAVDADDRELKRVVRMLMGQWQELAADSKQDAENADEINSQVLHWAWTLVAADRSNNDSLADEACQMLAVRQPNESFQTTTIRWKALALHGRIDEALALLREIDPNDCASVALAASRPSTAMDVLGYPYSELDANLDQWLTDAIVDQVTSGETKISPAVDSMMTLIGVLLNIGRTTDAWMICERLNRPDLTIGMSNESMRDRLLRSLLSTPRTDWVAKLAAVPGDRVTSFASRWWVAESLGVDEETLRVLLDVVGSLFPTREYPDRFSMVCQLIAGELPEGFDADRDFERIYERLSDARRLQPIQGRIIRNSVRMNQHIVDMFSAQQQFDIARRALLTMVAAGDIEAAQKLAEIELQRGNHEAAEQLFDKVWQLATRPDVQSGISVSTEKPLAATKALVGQWILAKRAGDTEAAERLLRQLRLTLCSPSTDLRNQIAEYLRDQDESALASEVLETLVSITAFGSSEATEFYDVARNYSAAIHDTDVAKAASWFDLAVGGTLETTNYRATAYISLPLFVRRWMLESAIKDADAEAAKRHIERIELLDPLNIDFAERLLPELREASLGDLADEVFDRLMDRGLEYVKVYAQDATTLNNLAWSAAMNKRRLDEALELSQRSVYWEPDSAIYRDTLAEILFSMGRSEEALLIEQACLLDDPEDWHFHTQVEKYRAAIKD</sequence>
<organism evidence="3 4">
    <name type="scientific">Stieleria varia</name>
    <dbReference type="NCBI Taxonomy" id="2528005"/>
    <lineage>
        <taxon>Bacteria</taxon>
        <taxon>Pseudomonadati</taxon>
        <taxon>Planctomycetota</taxon>
        <taxon>Planctomycetia</taxon>
        <taxon>Pirellulales</taxon>
        <taxon>Pirellulaceae</taxon>
        <taxon>Stieleria</taxon>
    </lineage>
</organism>
<dbReference type="EMBL" id="SJPN01000008">
    <property type="protein sequence ID" value="TWT93821.1"/>
    <property type="molecule type" value="Genomic_DNA"/>
</dbReference>
<dbReference type="OrthoDB" id="222645at2"/>
<feature type="region of interest" description="Disordered" evidence="1">
    <location>
        <begin position="71"/>
        <end position="98"/>
    </location>
</feature>
<dbReference type="Proteomes" id="UP000320176">
    <property type="component" value="Unassembled WGS sequence"/>
</dbReference>
<keyword evidence="4" id="KW-1185">Reference proteome</keyword>
<protein>
    <recommendedName>
        <fullName evidence="5">Tetratricopeptide repeat protein</fullName>
    </recommendedName>
</protein>
<dbReference type="SUPFAM" id="SSF48452">
    <property type="entry name" value="TPR-like"/>
    <property type="match status" value="1"/>
</dbReference>
<dbReference type="Gene3D" id="1.25.40.10">
    <property type="entry name" value="Tetratricopeptide repeat domain"/>
    <property type="match status" value="2"/>
</dbReference>
<dbReference type="AlphaFoldDB" id="A0A5C6A3N8"/>
<evidence type="ECO:0000313" key="4">
    <source>
        <dbReference type="Proteomes" id="UP000320176"/>
    </source>
</evidence>
<evidence type="ECO:0000256" key="1">
    <source>
        <dbReference type="SAM" id="MobiDB-lite"/>
    </source>
</evidence>
<evidence type="ECO:0008006" key="5">
    <source>
        <dbReference type="Google" id="ProtNLM"/>
    </source>
</evidence>
<name>A0A5C6A3N8_9BACT</name>
<accession>A0A5C6A3N8</accession>
<keyword evidence="2" id="KW-0812">Transmembrane</keyword>
<dbReference type="RefSeq" id="WP_146522645.1">
    <property type="nucleotide sequence ID" value="NZ_CP151726.1"/>
</dbReference>
<feature type="transmembrane region" description="Helical" evidence="2">
    <location>
        <begin position="46"/>
        <end position="67"/>
    </location>
</feature>
<proteinExistence type="predicted"/>
<evidence type="ECO:0000256" key="2">
    <source>
        <dbReference type="SAM" id="Phobius"/>
    </source>
</evidence>
<comment type="caution">
    <text evidence="3">The sequence shown here is derived from an EMBL/GenBank/DDBJ whole genome shotgun (WGS) entry which is preliminary data.</text>
</comment>